<protein>
    <submittedName>
        <fullName evidence="1">Uncharacterized protein</fullName>
    </submittedName>
</protein>
<gene>
    <name evidence="1" type="ORF">AEK19_MT0742</name>
</gene>
<reference evidence="1" key="1">
    <citation type="submission" date="2017-03" db="EMBL/GenBank/DDBJ databases">
        <title>The mitochondrial genome of the carnivorous plant Utricularia reniformis (Lentibulariaceae): structure, comparative analysis and evolutionary landmarks.</title>
        <authorList>
            <person name="Silva S.R."/>
            <person name="Alvarenga D.O."/>
            <person name="Michael T.P."/>
            <person name="Miranda V.F.O."/>
            <person name="Varani A.M."/>
        </authorList>
    </citation>
    <scope>NUCLEOTIDE SEQUENCE</scope>
</reference>
<evidence type="ECO:0000313" key="1">
    <source>
        <dbReference type="EMBL" id="ART30984.1"/>
    </source>
</evidence>
<organism evidence="1">
    <name type="scientific">Utricularia reniformis</name>
    <dbReference type="NCBI Taxonomy" id="192314"/>
    <lineage>
        <taxon>Eukaryota</taxon>
        <taxon>Viridiplantae</taxon>
        <taxon>Streptophyta</taxon>
        <taxon>Embryophyta</taxon>
        <taxon>Tracheophyta</taxon>
        <taxon>Spermatophyta</taxon>
        <taxon>Magnoliopsida</taxon>
        <taxon>eudicotyledons</taxon>
        <taxon>Gunneridae</taxon>
        <taxon>Pentapetalae</taxon>
        <taxon>asterids</taxon>
        <taxon>lamiids</taxon>
        <taxon>Lamiales</taxon>
        <taxon>Lentibulariaceae</taxon>
        <taxon>Utricularia</taxon>
    </lineage>
</organism>
<dbReference type="AlphaFoldDB" id="A0A1Y0B0T3"/>
<geneLocation type="mitochondrion" evidence="1"/>
<sequence length="52" mass="5561">MSSSNDSGGILDTALVKAPYLHDFDSVVDGRGFVESVNNAPERLGWLPSEPL</sequence>
<dbReference type="EMBL" id="KY774314">
    <property type="protein sequence ID" value="ART30984.1"/>
    <property type="molecule type" value="Genomic_DNA"/>
</dbReference>
<name>A0A1Y0B0T3_9LAMI</name>
<accession>A0A1Y0B0T3</accession>
<proteinExistence type="predicted"/>
<keyword evidence="1" id="KW-0496">Mitochondrion</keyword>